<accession>A0AAE3DJG6</accession>
<reference evidence="1" key="1">
    <citation type="submission" date="2021-10" db="EMBL/GenBank/DDBJ databases">
        <title>Anaerobic single-cell dispensing facilitates the cultivation of human gut bacteria.</title>
        <authorList>
            <person name="Afrizal A."/>
        </authorList>
    </citation>
    <scope>NUCLEOTIDE SEQUENCE</scope>
    <source>
        <strain evidence="1">CLA-AA-H274</strain>
    </source>
</reference>
<evidence type="ECO:0000313" key="2">
    <source>
        <dbReference type="Proteomes" id="UP001198962"/>
    </source>
</evidence>
<dbReference type="AlphaFoldDB" id="A0AAE3DJG6"/>
<organism evidence="1 2">
    <name type="scientific">Brotaphodocola catenula</name>
    <dbReference type="NCBI Taxonomy" id="2885361"/>
    <lineage>
        <taxon>Bacteria</taxon>
        <taxon>Bacillati</taxon>
        <taxon>Bacillota</taxon>
        <taxon>Clostridia</taxon>
        <taxon>Lachnospirales</taxon>
        <taxon>Lachnospiraceae</taxon>
        <taxon>Brotaphodocola</taxon>
    </lineage>
</organism>
<dbReference type="RefSeq" id="WP_308450816.1">
    <property type="nucleotide sequence ID" value="NZ_JAJEPU010000008.1"/>
</dbReference>
<gene>
    <name evidence="1" type="ORF">LKD32_04165</name>
</gene>
<evidence type="ECO:0000313" key="1">
    <source>
        <dbReference type="EMBL" id="MCC2164087.1"/>
    </source>
</evidence>
<name>A0AAE3DJG6_9FIRM</name>
<sequence>MKKKLRMNARSRKAYVQGLKRYQAKGVSVLIDGKEADDTLWERLFEIRSDGGFYMGDYILEDLPEDGDDDCCEAFRKDFRQNFNQDFSQKFGQDFGQNESNRSQSRLVESVREQGRGYCPCATGNVDDNGMENGEMFPELSNIPARSAQVGLGTATAGRKILRQIRFDLVYNK</sequence>
<protein>
    <submittedName>
        <fullName evidence="1">Uncharacterized protein</fullName>
    </submittedName>
</protein>
<keyword evidence="2" id="KW-1185">Reference proteome</keyword>
<dbReference type="Proteomes" id="UP001198962">
    <property type="component" value="Unassembled WGS sequence"/>
</dbReference>
<dbReference type="EMBL" id="JAJEPU010000008">
    <property type="protein sequence ID" value="MCC2164087.1"/>
    <property type="molecule type" value="Genomic_DNA"/>
</dbReference>
<comment type="caution">
    <text evidence="1">The sequence shown here is derived from an EMBL/GenBank/DDBJ whole genome shotgun (WGS) entry which is preliminary data.</text>
</comment>
<proteinExistence type="predicted"/>